<dbReference type="EMBL" id="BMFS01000016">
    <property type="protein sequence ID" value="GGH08373.1"/>
    <property type="molecule type" value="Genomic_DNA"/>
</dbReference>
<keyword evidence="1" id="KW-0812">Transmembrane</keyword>
<evidence type="ECO:0000256" key="1">
    <source>
        <dbReference type="SAM" id="Phobius"/>
    </source>
</evidence>
<gene>
    <name evidence="2" type="ORF">GCM10007420_26540</name>
</gene>
<keyword evidence="1" id="KW-1133">Transmembrane helix</keyword>
<protein>
    <recommendedName>
        <fullName evidence="4">ABC transporter permease</fullName>
    </recommendedName>
</protein>
<feature type="transmembrane region" description="Helical" evidence="1">
    <location>
        <begin position="75"/>
        <end position="97"/>
    </location>
</feature>
<keyword evidence="1" id="KW-0472">Membrane</keyword>
<sequence length="104" mass="11676">MNRLLLRPFSASMTLAISAILAPILLVMCALFQPGWLLVVQDASGAVYRFITSTDLPPTYRAALRQWTSEPQFTLVFFTIIARVIIAMFATSFTIAVRPLLRRD</sequence>
<reference evidence="3" key="1">
    <citation type="journal article" date="2019" name="Int. J. Syst. Evol. Microbiol.">
        <title>The Global Catalogue of Microorganisms (GCM) 10K type strain sequencing project: providing services to taxonomists for standard genome sequencing and annotation.</title>
        <authorList>
            <consortium name="The Broad Institute Genomics Platform"/>
            <consortium name="The Broad Institute Genome Sequencing Center for Infectious Disease"/>
            <person name="Wu L."/>
            <person name="Ma J."/>
        </authorList>
    </citation>
    <scope>NUCLEOTIDE SEQUENCE [LARGE SCALE GENOMIC DNA]</scope>
    <source>
        <strain evidence="3">CGMCC 1.12766</strain>
    </source>
</reference>
<organism evidence="2 3">
    <name type="scientific">Glycocaulis albus</name>
    <dbReference type="NCBI Taxonomy" id="1382801"/>
    <lineage>
        <taxon>Bacteria</taxon>
        <taxon>Pseudomonadati</taxon>
        <taxon>Pseudomonadota</taxon>
        <taxon>Alphaproteobacteria</taxon>
        <taxon>Maricaulales</taxon>
        <taxon>Maricaulaceae</taxon>
        <taxon>Glycocaulis</taxon>
    </lineage>
</organism>
<accession>A0ABQ1Y090</accession>
<evidence type="ECO:0008006" key="4">
    <source>
        <dbReference type="Google" id="ProtNLM"/>
    </source>
</evidence>
<keyword evidence="3" id="KW-1185">Reference proteome</keyword>
<feature type="transmembrane region" description="Helical" evidence="1">
    <location>
        <begin position="12"/>
        <end position="33"/>
    </location>
</feature>
<comment type="caution">
    <text evidence="2">The sequence shown here is derived from an EMBL/GenBank/DDBJ whole genome shotgun (WGS) entry which is preliminary data.</text>
</comment>
<evidence type="ECO:0000313" key="2">
    <source>
        <dbReference type="EMBL" id="GGH08373.1"/>
    </source>
</evidence>
<proteinExistence type="predicted"/>
<evidence type="ECO:0000313" key="3">
    <source>
        <dbReference type="Proteomes" id="UP000648722"/>
    </source>
</evidence>
<dbReference type="Proteomes" id="UP000648722">
    <property type="component" value="Unassembled WGS sequence"/>
</dbReference>
<dbReference type="RefSeq" id="WP_188453071.1">
    <property type="nucleotide sequence ID" value="NZ_BMFS01000016.1"/>
</dbReference>
<name>A0ABQ1Y090_9PROT</name>